<dbReference type="GO" id="GO:0000055">
    <property type="term" value="P:ribosomal large subunit export from nucleus"/>
    <property type="evidence" value="ECO:0007669"/>
    <property type="project" value="InterPro"/>
</dbReference>
<evidence type="ECO:0000256" key="5">
    <source>
        <dbReference type="ARBA" id="ARBA00023010"/>
    </source>
</evidence>
<dbReference type="InterPro" id="IPR037700">
    <property type="entry name" value="NUP88/NUP82"/>
</dbReference>
<evidence type="ECO:0000256" key="6">
    <source>
        <dbReference type="ARBA" id="ARBA00023132"/>
    </source>
</evidence>
<dbReference type="GO" id="GO:0017056">
    <property type="term" value="F:structural constituent of nuclear pore"/>
    <property type="evidence" value="ECO:0007669"/>
    <property type="project" value="InterPro"/>
</dbReference>
<dbReference type="Proteomes" id="UP000243975">
    <property type="component" value="Unassembled WGS sequence"/>
</dbReference>
<name>A0A103XLT8_CYNCS</name>
<comment type="subcellular location">
    <subcellularLocation>
        <location evidence="1">Nucleus</location>
        <location evidence="1">Nuclear pore complex</location>
    </subcellularLocation>
</comment>
<keyword evidence="3" id="KW-0509">mRNA transport</keyword>
<evidence type="ECO:0000256" key="2">
    <source>
        <dbReference type="ARBA" id="ARBA00022448"/>
    </source>
</evidence>
<dbReference type="GO" id="GO:0005643">
    <property type="term" value="C:nuclear pore"/>
    <property type="evidence" value="ECO:0007669"/>
    <property type="project" value="UniProtKB-SubCell"/>
</dbReference>
<dbReference type="EMBL" id="LEKV01004794">
    <property type="protein sequence ID" value="KVH93125.1"/>
    <property type="molecule type" value="Genomic_DNA"/>
</dbReference>
<dbReference type="GO" id="GO:0006406">
    <property type="term" value="P:mRNA export from nucleus"/>
    <property type="evidence" value="ECO:0007669"/>
    <property type="project" value="TreeGrafter"/>
</dbReference>
<proteinExistence type="predicted"/>
<dbReference type="GO" id="GO:0006606">
    <property type="term" value="P:protein import into nucleus"/>
    <property type="evidence" value="ECO:0007669"/>
    <property type="project" value="TreeGrafter"/>
</dbReference>
<evidence type="ECO:0000313" key="9">
    <source>
        <dbReference type="Proteomes" id="UP000243975"/>
    </source>
</evidence>
<keyword evidence="7" id="KW-0539">Nucleus</keyword>
<feature type="non-terminal residue" evidence="8">
    <location>
        <position position="1"/>
    </location>
</feature>
<evidence type="ECO:0000256" key="7">
    <source>
        <dbReference type="ARBA" id="ARBA00023242"/>
    </source>
</evidence>
<evidence type="ECO:0000256" key="1">
    <source>
        <dbReference type="ARBA" id="ARBA00004567"/>
    </source>
</evidence>
<comment type="caution">
    <text evidence="8">The sequence shown here is derived from an EMBL/GenBank/DDBJ whole genome shotgun (WGS) entry which is preliminary data.</text>
</comment>
<evidence type="ECO:0000313" key="8">
    <source>
        <dbReference type="EMBL" id="KVH93125.1"/>
    </source>
</evidence>
<dbReference type="STRING" id="59895.A0A103XLT8"/>
<protein>
    <submittedName>
        <fullName evidence="8">Uncharacterized protein</fullName>
    </submittedName>
</protein>
<keyword evidence="2" id="KW-0813">Transport</keyword>
<keyword evidence="5" id="KW-0811">Translocation</keyword>
<keyword evidence="9" id="KW-1185">Reference proteome</keyword>
<keyword evidence="4" id="KW-0653">Protein transport</keyword>
<reference evidence="8 9" key="1">
    <citation type="journal article" date="2016" name="Sci. Rep.">
        <title>The genome sequence of the outbreeding globe artichoke constructed de novo incorporating a phase-aware low-pass sequencing strategy of F1 progeny.</title>
        <authorList>
            <person name="Scaglione D."/>
            <person name="Reyes-Chin-Wo S."/>
            <person name="Acquadro A."/>
            <person name="Froenicke L."/>
            <person name="Portis E."/>
            <person name="Beitel C."/>
            <person name="Tirone M."/>
            <person name="Mauro R."/>
            <person name="Lo Monaco A."/>
            <person name="Mauromicale G."/>
            <person name="Faccioli P."/>
            <person name="Cattivelli L."/>
            <person name="Rieseberg L."/>
            <person name="Michelmore R."/>
            <person name="Lanteri S."/>
        </authorList>
    </citation>
    <scope>NUCLEOTIDE SEQUENCE [LARGE SCALE GENOMIC DNA]</scope>
    <source>
        <strain evidence="8">2C</strain>
    </source>
</reference>
<sequence>LLSPSLIYSNRFYPPNAKPLNPIRFYRNAVLLVVNYKILHLLLSFIPHQEAILKTLAVTVHSICFLNNGLLFTISNIQSPAYTIPFGNLYNQVPHLLFNLVFFCCHGESRVNISLTRRTVSVGSDLYFNTNNAIRTLKVSRHPYSDTHLGIISSDSVFRLYDLSSALEQPEQEYYLQPVERGRLRNASSICPVDFSFG</sequence>
<dbReference type="GO" id="GO:0000056">
    <property type="term" value="P:ribosomal small subunit export from nucleus"/>
    <property type="evidence" value="ECO:0007669"/>
    <property type="project" value="InterPro"/>
</dbReference>
<dbReference type="AlphaFoldDB" id="A0A103XLT8"/>
<evidence type="ECO:0000256" key="4">
    <source>
        <dbReference type="ARBA" id="ARBA00022927"/>
    </source>
</evidence>
<evidence type="ECO:0000256" key="3">
    <source>
        <dbReference type="ARBA" id="ARBA00022816"/>
    </source>
</evidence>
<gene>
    <name evidence="8" type="ORF">Ccrd_004816</name>
</gene>
<organism evidence="8 9">
    <name type="scientific">Cynara cardunculus var. scolymus</name>
    <name type="common">Globe artichoke</name>
    <name type="synonym">Cynara scolymus</name>
    <dbReference type="NCBI Taxonomy" id="59895"/>
    <lineage>
        <taxon>Eukaryota</taxon>
        <taxon>Viridiplantae</taxon>
        <taxon>Streptophyta</taxon>
        <taxon>Embryophyta</taxon>
        <taxon>Tracheophyta</taxon>
        <taxon>Spermatophyta</taxon>
        <taxon>Magnoliopsida</taxon>
        <taxon>eudicotyledons</taxon>
        <taxon>Gunneridae</taxon>
        <taxon>Pentapetalae</taxon>
        <taxon>asterids</taxon>
        <taxon>campanulids</taxon>
        <taxon>Asterales</taxon>
        <taxon>Asteraceae</taxon>
        <taxon>Carduoideae</taxon>
        <taxon>Cardueae</taxon>
        <taxon>Carduinae</taxon>
        <taxon>Cynara</taxon>
    </lineage>
</organism>
<dbReference type="Gramene" id="KVH93125">
    <property type="protein sequence ID" value="KVH93125"/>
    <property type="gene ID" value="Ccrd_004816"/>
</dbReference>
<dbReference type="PANTHER" id="PTHR13257:SF0">
    <property type="entry name" value="NUCLEAR PORE COMPLEX PROTEIN NUP88"/>
    <property type="match status" value="1"/>
</dbReference>
<feature type="non-terminal residue" evidence="8">
    <location>
        <position position="198"/>
    </location>
</feature>
<accession>A0A103XLT8</accession>
<keyword evidence="6" id="KW-0906">Nuclear pore complex</keyword>
<dbReference type="PANTHER" id="PTHR13257">
    <property type="entry name" value="NUCLEOPORIN NUP84-RELATED"/>
    <property type="match status" value="1"/>
</dbReference>